<evidence type="ECO:0000313" key="2">
    <source>
        <dbReference type="EMBL" id="CAD2220051.1"/>
    </source>
</evidence>
<evidence type="ECO:0008006" key="4">
    <source>
        <dbReference type="Google" id="ProtNLM"/>
    </source>
</evidence>
<dbReference type="Proteomes" id="UP000515908">
    <property type="component" value="Chromosome 16"/>
</dbReference>
<dbReference type="VEuPathDB" id="TriTrypDB:ADEAN_000756500"/>
<reference evidence="2 3" key="1">
    <citation type="submission" date="2020-08" db="EMBL/GenBank/DDBJ databases">
        <authorList>
            <person name="Newling K."/>
            <person name="Davey J."/>
            <person name="Forrester S."/>
        </authorList>
    </citation>
    <scope>NUCLEOTIDE SEQUENCE [LARGE SCALE GENOMIC DNA]</scope>
    <source>
        <strain evidence="3">Crithidia deanei Carvalho (ATCC PRA-265)</strain>
    </source>
</reference>
<organism evidence="2 3">
    <name type="scientific">Angomonas deanei</name>
    <dbReference type="NCBI Taxonomy" id="59799"/>
    <lineage>
        <taxon>Eukaryota</taxon>
        <taxon>Discoba</taxon>
        <taxon>Euglenozoa</taxon>
        <taxon>Kinetoplastea</taxon>
        <taxon>Metakinetoplastina</taxon>
        <taxon>Trypanosomatida</taxon>
        <taxon>Trypanosomatidae</taxon>
        <taxon>Strigomonadinae</taxon>
        <taxon>Angomonas</taxon>
    </lineage>
</organism>
<gene>
    <name evidence="2" type="ORF">ADEAN_000756500</name>
</gene>
<name>S9W955_9TRYP</name>
<keyword evidence="3" id="KW-1185">Reference proteome</keyword>
<dbReference type="EMBL" id="LR877160">
    <property type="protein sequence ID" value="CAD2220051.1"/>
    <property type="molecule type" value="Genomic_DNA"/>
</dbReference>
<dbReference type="OrthoDB" id="271070at2759"/>
<evidence type="ECO:0000256" key="1">
    <source>
        <dbReference type="SAM" id="MobiDB-lite"/>
    </source>
</evidence>
<sequence>MGTTPSSIKPVDVPSDEENLNGHRFRTTTDEETIQQKKKAYAHLKSAAPHTDDSNVIAHVYNEDYETVDHFQAIRFPVSIAKQIQTAVHNECVRRCYEPEKTMSRCLQDKMWTTWKCQKERDAYYNCIRDEEQMNTSPTRREEKRLEAASTDNNNTNANKKDDDFVDLITAYRWKYTLGVLNGEIIARNNIMKALWEEHYPDRELPHSWVNGGE</sequence>
<protein>
    <recommendedName>
        <fullName evidence="4">COX assembly mitochondrial protein</fullName>
    </recommendedName>
</protein>
<proteinExistence type="predicted"/>
<feature type="region of interest" description="Disordered" evidence="1">
    <location>
        <begin position="134"/>
        <end position="160"/>
    </location>
</feature>
<dbReference type="AlphaFoldDB" id="S9W955"/>
<feature type="region of interest" description="Disordered" evidence="1">
    <location>
        <begin position="1"/>
        <end position="21"/>
    </location>
</feature>
<evidence type="ECO:0000313" key="3">
    <source>
        <dbReference type="Proteomes" id="UP000515908"/>
    </source>
</evidence>
<accession>S9W955</accession>